<comment type="caution">
    <text evidence="2">The sequence shown here is derived from an EMBL/GenBank/DDBJ whole genome shotgun (WGS) entry which is preliminary data.</text>
</comment>
<dbReference type="AlphaFoldDB" id="A0A8J7NRB8"/>
<dbReference type="EMBL" id="JAAWVO010030217">
    <property type="protein sequence ID" value="MBN3316509.1"/>
    <property type="molecule type" value="Genomic_DNA"/>
</dbReference>
<name>A0A8J7NRB8_ATRSP</name>
<evidence type="ECO:0000256" key="1">
    <source>
        <dbReference type="SAM" id="MobiDB-lite"/>
    </source>
</evidence>
<gene>
    <name evidence="2" type="primary">Samd14</name>
    <name evidence="2" type="ORF">GTO95_0014787</name>
</gene>
<reference evidence="2" key="1">
    <citation type="journal article" date="2021" name="Cell">
        <title>Tracing the genetic footprints of vertebrate landing in non-teleost ray-finned fishes.</title>
        <authorList>
            <person name="Bi X."/>
            <person name="Wang K."/>
            <person name="Yang L."/>
            <person name="Pan H."/>
            <person name="Jiang H."/>
            <person name="Wei Q."/>
            <person name="Fang M."/>
            <person name="Yu H."/>
            <person name="Zhu C."/>
            <person name="Cai Y."/>
            <person name="He Y."/>
            <person name="Gan X."/>
            <person name="Zeng H."/>
            <person name="Yu D."/>
            <person name="Zhu Y."/>
            <person name="Jiang H."/>
            <person name="Qiu Q."/>
            <person name="Yang H."/>
            <person name="Zhang Y.E."/>
            <person name="Wang W."/>
            <person name="Zhu M."/>
            <person name="He S."/>
            <person name="Zhang G."/>
        </authorList>
    </citation>
    <scope>NUCLEOTIDE SEQUENCE</scope>
    <source>
        <strain evidence="2">Allg_001</strain>
    </source>
</reference>
<evidence type="ECO:0000313" key="3">
    <source>
        <dbReference type="Proteomes" id="UP000736164"/>
    </source>
</evidence>
<protein>
    <submittedName>
        <fullName evidence="2">SAM14 protein</fullName>
    </submittedName>
</protein>
<feature type="non-terminal residue" evidence="2">
    <location>
        <position position="63"/>
    </location>
</feature>
<keyword evidence="3" id="KW-1185">Reference proteome</keyword>
<feature type="region of interest" description="Disordered" evidence="1">
    <location>
        <begin position="1"/>
        <end position="29"/>
    </location>
</feature>
<proteinExistence type="predicted"/>
<sequence>MRRERRTESEDDSRDTSPAEPRSPTVILDKKTKRRFLDLGVTLRRSYGKVRKEKSNRLSVGSR</sequence>
<evidence type="ECO:0000313" key="2">
    <source>
        <dbReference type="EMBL" id="MBN3316509.1"/>
    </source>
</evidence>
<organism evidence="2 3">
    <name type="scientific">Atractosteus spatula</name>
    <name type="common">Alligator gar</name>
    <name type="synonym">Lepisosteus spatula</name>
    <dbReference type="NCBI Taxonomy" id="7917"/>
    <lineage>
        <taxon>Eukaryota</taxon>
        <taxon>Metazoa</taxon>
        <taxon>Chordata</taxon>
        <taxon>Craniata</taxon>
        <taxon>Vertebrata</taxon>
        <taxon>Euteleostomi</taxon>
        <taxon>Actinopterygii</taxon>
        <taxon>Neopterygii</taxon>
        <taxon>Holostei</taxon>
        <taxon>Semionotiformes</taxon>
        <taxon>Lepisosteidae</taxon>
        <taxon>Atractosteus</taxon>
    </lineage>
</organism>
<accession>A0A8J7NRB8</accession>
<feature type="non-terminal residue" evidence="2">
    <location>
        <position position="1"/>
    </location>
</feature>
<dbReference type="Proteomes" id="UP000736164">
    <property type="component" value="Unassembled WGS sequence"/>
</dbReference>